<protein>
    <recommendedName>
        <fullName evidence="5">Sirohydrochlorin cobaltochelatase</fullName>
    </recommendedName>
</protein>
<dbReference type="PANTHER" id="PTHR33542">
    <property type="entry name" value="SIROHYDROCHLORIN FERROCHELATASE, CHLOROPLASTIC"/>
    <property type="match status" value="1"/>
</dbReference>
<accession>A0A1E3X6Z2</accession>
<evidence type="ECO:0000256" key="1">
    <source>
        <dbReference type="ARBA" id="ARBA00022723"/>
    </source>
</evidence>
<evidence type="ECO:0000313" key="4">
    <source>
        <dbReference type="Proteomes" id="UP000094056"/>
    </source>
</evidence>
<dbReference type="GO" id="GO:0046872">
    <property type="term" value="F:metal ion binding"/>
    <property type="evidence" value="ECO:0007669"/>
    <property type="project" value="UniProtKB-KW"/>
</dbReference>
<dbReference type="InterPro" id="IPR002762">
    <property type="entry name" value="CbiX-like"/>
</dbReference>
<dbReference type="GO" id="GO:0016829">
    <property type="term" value="F:lyase activity"/>
    <property type="evidence" value="ECO:0007669"/>
    <property type="project" value="UniProtKB-KW"/>
</dbReference>
<gene>
    <name evidence="3" type="ORF">SCARUB_03462</name>
</gene>
<evidence type="ECO:0000256" key="2">
    <source>
        <dbReference type="ARBA" id="ARBA00023239"/>
    </source>
</evidence>
<dbReference type="EMBL" id="MAYW01000119">
    <property type="protein sequence ID" value="ODS31416.1"/>
    <property type="molecule type" value="Genomic_DNA"/>
</dbReference>
<dbReference type="SUPFAM" id="SSF53800">
    <property type="entry name" value="Chelatase"/>
    <property type="match status" value="1"/>
</dbReference>
<keyword evidence="1" id="KW-0479">Metal-binding</keyword>
<reference evidence="3 4" key="1">
    <citation type="submission" date="2016-07" db="EMBL/GenBank/DDBJ databases">
        <title>Draft genome of Scalindua rubra, obtained from a brine-seawater interface in the Red Sea, sheds light on salt adaptation in anammox bacteria.</title>
        <authorList>
            <person name="Speth D.R."/>
            <person name="Lagkouvardos I."/>
            <person name="Wang Y."/>
            <person name="Qian P.-Y."/>
            <person name="Dutilh B.E."/>
            <person name="Jetten M.S."/>
        </authorList>
    </citation>
    <scope>NUCLEOTIDE SEQUENCE [LARGE SCALE GENOMIC DNA]</scope>
    <source>
        <strain evidence="3">BSI-1</strain>
    </source>
</reference>
<evidence type="ECO:0000313" key="3">
    <source>
        <dbReference type="EMBL" id="ODS31416.1"/>
    </source>
</evidence>
<keyword evidence="2" id="KW-0456">Lyase</keyword>
<dbReference type="Gene3D" id="3.40.50.1400">
    <property type="match status" value="2"/>
</dbReference>
<name>A0A1E3X6Z2_9BACT</name>
<comment type="caution">
    <text evidence="3">The sequence shown here is derived from an EMBL/GenBank/DDBJ whole genome shotgun (WGS) entry which is preliminary data.</text>
</comment>
<sequence>MFTKAVHKNLIVFIFLLALQAFLVENICISSIVNPDIGVLVLAHGGPSTKLIKNEENKYGKLPLWNKMVIDAVKPLKKKFNIEIAFGMADPETIQAAIDRLEEKGVKKIVAVPLFISSYSPIIENTAFILGLRKETKTSQKELLFIKSNAEFVMTSAINSHLLIAEILLDRASELSKNPNDETIIIVGHGPNDPGQNEKWLKEMRILALFIKEKGNFKDVKVATLRDDAPKVIREKATMFLRETVMMASLKGNAIVIPHLIARGGIESGIPERLKGLDYIYNGKTLLPHENITKWIDLSVTDILKE</sequence>
<organism evidence="3 4">
    <name type="scientific">Candidatus Scalindua rubra</name>
    <dbReference type="NCBI Taxonomy" id="1872076"/>
    <lineage>
        <taxon>Bacteria</taxon>
        <taxon>Pseudomonadati</taxon>
        <taxon>Planctomycetota</taxon>
        <taxon>Candidatus Brocadiia</taxon>
        <taxon>Candidatus Brocadiales</taxon>
        <taxon>Candidatus Scalinduaceae</taxon>
        <taxon>Candidatus Scalindua</taxon>
    </lineage>
</organism>
<dbReference type="PANTHER" id="PTHR33542:SF3">
    <property type="entry name" value="SIROHYDROCHLORIN FERROCHELATASE, CHLOROPLASTIC"/>
    <property type="match status" value="1"/>
</dbReference>
<evidence type="ECO:0008006" key="5">
    <source>
        <dbReference type="Google" id="ProtNLM"/>
    </source>
</evidence>
<dbReference type="InterPro" id="IPR050963">
    <property type="entry name" value="Sirohydro_Cobaltochel/CbiX"/>
</dbReference>
<dbReference type="Pfam" id="PF01903">
    <property type="entry name" value="CbiX"/>
    <property type="match status" value="1"/>
</dbReference>
<dbReference type="Proteomes" id="UP000094056">
    <property type="component" value="Unassembled WGS sequence"/>
</dbReference>
<dbReference type="AlphaFoldDB" id="A0A1E3X6Z2"/>
<proteinExistence type="predicted"/>
<dbReference type="PATRIC" id="fig|1872076.5.peg.4120"/>